<dbReference type="RefSeq" id="WP_140834286.1">
    <property type="nucleotide sequence ID" value="NZ_VFSH01000011.1"/>
</dbReference>
<accession>A0ABY2YGH4</accession>
<dbReference type="Proteomes" id="UP000315907">
    <property type="component" value="Unassembled WGS sequence"/>
</dbReference>
<dbReference type="InterPro" id="IPR049458">
    <property type="entry name" value="EpsG-like"/>
</dbReference>
<feature type="transmembrane region" description="Helical" evidence="1">
    <location>
        <begin position="299"/>
        <end position="317"/>
    </location>
</feature>
<evidence type="ECO:0000313" key="3">
    <source>
        <dbReference type="Proteomes" id="UP000315907"/>
    </source>
</evidence>
<feature type="transmembrane region" description="Helical" evidence="1">
    <location>
        <begin position="329"/>
        <end position="345"/>
    </location>
</feature>
<protein>
    <recommendedName>
        <fullName evidence="4">EpsG family protein</fullName>
    </recommendedName>
</protein>
<evidence type="ECO:0000313" key="2">
    <source>
        <dbReference type="EMBL" id="TPE38957.1"/>
    </source>
</evidence>
<keyword evidence="1" id="KW-1133">Transmembrane helix</keyword>
<dbReference type="Pfam" id="PF14897">
    <property type="entry name" value="EpsG"/>
    <property type="match status" value="1"/>
</dbReference>
<keyword evidence="1" id="KW-0812">Transmembrane</keyword>
<dbReference type="EMBL" id="VFSH01000011">
    <property type="protein sequence ID" value="TPE38957.1"/>
    <property type="molecule type" value="Genomic_DNA"/>
</dbReference>
<feature type="transmembrane region" description="Helical" evidence="1">
    <location>
        <begin position="21"/>
        <end position="39"/>
    </location>
</feature>
<feature type="transmembrane region" description="Helical" evidence="1">
    <location>
        <begin position="275"/>
        <end position="293"/>
    </location>
</feature>
<feature type="transmembrane region" description="Helical" evidence="1">
    <location>
        <begin position="236"/>
        <end position="255"/>
    </location>
</feature>
<comment type="caution">
    <text evidence="2">The sequence shown here is derived from an EMBL/GenBank/DDBJ whole genome shotgun (WGS) entry which is preliminary data.</text>
</comment>
<evidence type="ECO:0000256" key="1">
    <source>
        <dbReference type="SAM" id="Phobius"/>
    </source>
</evidence>
<proteinExistence type="predicted"/>
<evidence type="ECO:0008006" key="4">
    <source>
        <dbReference type="Google" id="ProtNLM"/>
    </source>
</evidence>
<gene>
    <name evidence="2" type="ORF">FJR77_08095</name>
</gene>
<keyword evidence="3" id="KW-1185">Reference proteome</keyword>
<sequence length="362" mass="42462">MISALFYISFLTNLLVVVNRIRINFLAFLSWLVLFFIYAGNIREGFSDLTHYRARYAVGKSSLYFSDHAYNFFADWFSHHSISFQVFLACIFLFSSACFYFVAKKLHCNYNLLILLLSLFYFFYTLEVLRFFLAASVALIAHYYLSQNHRFIFIGLMFIAFLFHGSIIYFLPFVIFYRQKNTSKMLWALVFISTVLIVTNLLVGNNSSYLTKIFELLGSEATKSRVMYYTAKSTRLGFILYDSYYVFNLLISINLKKIAKTVSNVPQEVTNFINLVYQHSFFSTIFLPLIMFSTAFTRYLIFTVVLNFIAIAALQPFMQQSFIKLKNGLYIIFGVLGATCFWWYLRENVLYFYEALLPNLFN</sequence>
<feature type="transmembrane region" description="Helical" evidence="1">
    <location>
        <begin position="151"/>
        <end position="174"/>
    </location>
</feature>
<feature type="transmembrane region" description="Helical" evidence="1">
    <location>
        <begin position="114"/>
        <end position="145"/>
    </location>
</feature>
<reference evidence="2 3" key="1">
    <citation type="submission" date="2019-06" db="EMBL/GenBank/DDBJ databases">
        <authorList>
            <person name="Xiao C."/>
            <person name="Li X."/>
            <person name="Sun Y."/>
            <person name="Liu D."/>
        </authorList>
    </citation>
    <scope>NUCLEOTIDE SEQUENCE [LARGE SCALE GENOMIC DNA]</scope>
    <source>
        <strain evidence="2 3">D19</strain>
    </source>
</reference>
<name>A0ABY2YGH4_9STRE</name>
<feature type="transmembrane region" description="Helical" evidence="1">
    <location>
        <begin position="186"/>
        <end position="203"/>
    </location>
</feature>
<feature type="transmembrane region" description="Helical" evidence="1">
    <location>
        <begin position="82"/>
        <end position="102"/>
    </location>
</feature>
<organism evidence="2 3">
    <name type="scientific">Streptococcus shenyangsis</name>
    <dbReference type="NCBI Taxonomy" id="2589786"/>
    <lineage>
        <taxon>Bacteria</taxon>
        <taxon>Bacillati</taxon>
        <taxon>Bacillota</taxon>
        <taxon>Bacilli</taxon>
        <taxon>Lactobacillales</taxon>
        <taxon>Streptococcaceae</taxon>
        <taxon>Streptococcus</taxon>
    </lineage>
</organism>
<keyword evidence="1" id="KW-0472">Membrane</keyword>